<name>F8DZF1_CORRG</name>
<dbReference type="EMBL" id="CP002857">
    <property type="protein sequence ID" value="AEI09045.1"/>
    <property type="molecule type" value="Genomic_DNA"/>
</dbReference>
<feature type="compositionally biased region" description="Basic and acidic residues" evidence="1">
    <location>
        <begin position="128"/>
        <end position="137"/>
    </location>
</feature>
<sequence length="174" mass="19715">MMRKTVKFGGLILMIPLVTGCSVMSSGPEKTLHKAVDESIDLNKELYEASETYHGGDSGKGEKMAQEWADKVNKFQTKYICDSYRKTVKPDVAKKVISNSKPSELDDKEERKEMKKQSKKAFKKTKKEKGSDKKDAYVTSKEKDFKKVFGTSKIHMIKEDGKWKVCDSAFGLNL</sequence>
<feature type="region of interest" description="Disordered" evidence="1">
    <location>
        <begin position="95"/>
        <end position="137"/>
    </location>
</feature>
<dbReference type="PROSITE" id="PS51257">
    <property type="entry name" value="PROKAR_LIPOPROTEIN"/>
    <property type="match status" value="1"/>
</dbReference>
<evidence type="ECO:0000256" key="1">
    <source>
        <dbReference type="SAM" id="MobiDB-lite"/>
    </source>
</evidence>
<protein>
    <submittedName>
        <fullName evidence="2">Secreted protein</fullName>
    </submittedName>
</protein>
<accession>F8DZF1</accession>
<dbReference type="HOGENOM" id="CLU_1552729_0_0_11"/>
<dbReference type="KEGG" id="crd:CRES_0688"/>
<dbReference type="AlphaFoldDB" id="F8DZF1"/>
<evidence type="ECO:0000313" key="3">
    <source>
        <dbReference type="Proteomes" id="UP000000492"/>
    </source>
</evidence>
<dbReference type="STRING" id="662755.CRES_0688"/>
<dbReference type="eggNOG" id="ENOG5031PSP">
    <property type="taxonomic scope" value="Bacteria"/>
</dbReference>
<organism evidence="2 3">
    <name type="scientific">Corynebacterium resistens (strain DSM 45100 / JCM 12819 / GTC 2026 / SICGH 158)</name>
    <dbReference type="NCBI Taxonomy" id="662755"/>
    <lineage>
        <taxon>Bacteria</taxon>
        <taxon>Bacillati</taxon>
        <taxon>Actinomycetota</taxon>
        <taxon>Actinomycetes</taxon>
        <taxon>Mycobacteriales</taxon>
        <taxon>Corynebacteriaceae</taxon>
        <taxon>Corynebacterium</taxon>
    </lineage>
</organism>
<proteinExistence type="predicted"/>
<evidence type="ECO:0000313" key="2">
    <source>
        <dbReference type="EMBL" id="AEI09045.1"/>
    </source>
</evidence>
<feature type="compositionally biased region" description="Basic residues" evidence="1">
    <location>
        <begin position="117"/>
        <end position="127"/>
    </location>
</feature>
<feature type="compositionally biased region" description="Basic and acidic residues" evidence="1">
    <location>
        <begin position="103"/>
        <end position="116"/>
    </location>
</feature>
<reference evidence="2 3" key="1">
    <citation type="journal article" date="2012" name="BMC Genomics">
        <title>Complete genome sequence, lifestyle, and multi-drug resistance of the human pathogen Corynebacterium resistens DSM 45100 isolated from blood samples of a leukemia patient.</title>
        <authorList>
            <person name="Schroder J."/>
            <person name="Maus I."/>
            <person name="Meyer K."/>
            <person name="Wordemann S."/>
            <person name="Blom J."/>
            <person name="Jaenicke S."/>
            <person name="Schneider J."/>
            <person name="Trost E."/>
            <person name="Tauch A."/>
        </authorList>
    </citation>
    <scope>NUCLEOTIDE SEQUENCE [LARGE SCALE GENOMIC DNA]</scope>
    <source>
        <strain evidence="3">DSM 45100 / JCM 12819 / CCUG 50093 / GTC 2026 / SICGH 158</strain>
    </source>
</reference>
<keyword evidence="3" id="KW-1185">Reference proteome</keyword>
<gene>
    <name evidence="2" type="ordered locus">CRES_0688</name>
</gene>
<dbReference type="Proteomes" id="UP000000492">
    <property type="component" value="Chromosome"/>
</dbReference>